<protein>
    <submittedName>
        <fullName evidence="1 3">Uncharacterized protein</fullName>
    </submittedName>
</protein>
<evidence type="ECO:0000313" key="2">
    <source>
        <dbReference type="Proteomes" id="UP000268014"/>
    </source>
</evidence>
<name>A0A0N4WSY7_HAEPC</name>
<dbReference type="InterPro" id="IPR012877">
    <property type="entry name" value="Dhs-27"/>
</dbReference>
<gene>
    <name evidence="1" type="ORF">HPLM_LOCUS14666</name>
</gene>
<dbReference type="WBParaSite" id="HPLM_0001467401-mRNA-1">
    <property type="protein sequence ID" value="HPLM_0001467401-mRNA-1"/>
    <property type="gene ID" value="HPLM_0001467401"/>
</dbReference>
<evidence type="ECO:0000313" key="1">
    <source>
        <dbReference type="EMBL" id="VDO53622.1"/>
    </source>
</evidence>
<evidence type="ECO:0000313" key="3">
    <source>
        <dbReference type="WBParaSite" id="HPLM_0001467401-mRNA-1"/>
    </source>
</evidence>
<dbReference type="AlphaFoldDB" id="A0A0N4WSY7"/>
<dbReference type="Proteomes" id="UP000268014">
    <property type="component" value="Unassembled WGS sequence"/>
</dbReference>
<organism evidence="3">
    <name type="scientific">Haemonchus placei</name>
    <name type="common">Barber's pole worm</name>
    <dbReference type="NCBI Taxonomy" id="6290"/>
    <lineage>
        <taxon>Eukaryota</taxon>
        <taxon>Metazoa</taxon>
        <taxon>Ecdysozoa</taxon>
        <taxon>Nematoda</taxon>
        <taxon>Chromadorea</taxon>
        <taxon>Rhabditida</taxon>
        <taxon>Rhabditina</taxon>
        <taxon>Rhabditomorpha</taxon>
        <taxon>Strongyloidea</taxon>
        <taxon>Trichostrongylidae</taxon>
        <taxon>Haemonchus</taxon>
    </lineage>
</organism>
<keyword evidence="2" id="KW-1185">Reference proteome</keyword>
<reference evidence="1 2" key="2">
    <citation type="submission" date="2018-11" db="EMBL/GenBank/DDBJ databases">
        <authorList>
            <consortium name="Pathogen Informatics"/>
        </authorList>
    </citation>
    <scope>NUCLEOTIDE SEQUENCE [LARGE SCALE GENOMIC DNA]</scope>
    <source>
        <strain evidence="1 2">MHpl1</strain>
    </source>
</reference>
<dbReference type="EMBL" id="UZAF01018653">
    <property type="protein sequence ID" value="VDO53622.1"/>
    <property type="molecule type" value="Genomic_DNA"/>
</dbReference>
<dbReference type="PANTHER" id="PTHR23020:SF8">
    <property type="entry name" value="CHK KINASE-LIKE DOMAIN-CONTAINING PROTEIN"/>
    <property type="match status" value="1"/>
</dbReference>
<sequence>MNLYTAGEGLFDTHVTWDDIEADMQNELRTVASFGPNKSVNDIDVSFQGFMSKILLIEPDWQNKDKELPKKFLAKVSTLSSEVLPNFDSAIRGHKFEHIRHICHRVFTEIEKFSPQRDFIYRFSPSSPYRNYRQKLLSNRKSIITSLIPSSWSNSKKLRSV</sequence>
<dbReference type="InterPro" id="IPR052961">
    <property type="entry name" value="Oxido-Kinase-like_Enzymes"/>
</dbReference>
<proteinExistence type="predicted"/>
<accession>A0A0N4WSY7</accession>
<dbReference type="Pfam" id="PF07914">
    <property type="entry name" value="DUF1679"/>
    <property type="match status" value="1"/>
</dbReference>
<dbReference type="OrthoDB" id="5786316at2759"/>
<reference evidence="3" key="1">
    <citation type="submission" date="2017-02" db="UniProtKB">
        <authorList>
            <consortium name="WormBaseParasite"/>
        </authorList>
    </citation>
    <scope>IDENTIFICATION</scope>
</reference>
<dbReference type="PANTHER" id="PTHR23020">
    <property type="entry name" value="UNCHARACTERIZED NUCLEAR HORMONE RECEPTOR-RELATED"/>
    <property type="match status" value="1"/>
</dbReference>